<sequence length="314" mass="36916">MSQNRFLKFIAQNPSTMESAFLVDNPNLDWSTISNIEELYNHKQHIRLNSSITSDVIIANKKILNKYLIVANENYPIDEIEFGNVFTTFNDAYLENPNILPHIVKLYNENPTSIINLTTNSIFASIAISSNTGLTWDLIVSLKLNWNFSILSANSAITWEIVQKNLHLPWNFKNMSRNINITWEIVRDNPNKDWSYELLPINPNITWDIIRANPKHPWVIEHYLENPNVTFRFVEENKHLFKQDELKLLSRNHMNKHKYFTLPVYRKRATKNMHAAIYCELIQRACTPARLFQWNEGAAEDFPEQYLQECAKYK</sequence>
<proteinExistence type="predicted"/>
<evidence type="ECO:0000313" key="1">
    <source>
        <dbReference type="EMBL" id="QHS89582.1"/>
    </source>
</evidence>
<name>A0A6C0BC58_9ZZZZ</name>
<dbReference type="AlphaFoldDB" id="A0A6C0BC58"/>
<organism evidence="1">
    <name type="scientific">viral metagenome</name>
    <dbReference type="NCBI Taxonomy" id="1070528"/>
    <lineage>
        <taxon>unclassified sequences</taxon>
        <taxon>metagenomes</taxon>
        <taxon>organismal metagenomes</taxon>
    </lineage>
</organism>
<dbReference type="EMBL" id="MN739114">
    <property type="protein sequence ID" value="QHS89582.1"/>
    <property type="molecule type" value="Genomic_DNA"/>
</dbReference>
<accession>A0A6C0BC58</accession>
<reference evidence="1" key="1">
    <citation type="journal article" date="2020" name="Nature">
        <title>Giant virus diversity and host interactions through global metagenomics.</title>
        <authorList>
            <person name="Schulz F."/>
            <person name="Roux S."/>
            <person name="Paez-Espino D."/>
            <person name="Jungbluth S."/>
            <person name="Walsh D.A."/>
            <person name="Denef V.J."/>
            <person name="McMahon K.D."/>
            <person name="Konstantinidis K.T."/>
            <person name="Eloe-Fadrosh E.A."/>
            <person name="Kyrpides N.C."/>
            <person name="Woyke T."/>
        </authorList>
    </citation>
    <scope>NUCLEOTIDE SEQUENCE</scope>
    <source>
        <strain evidence="1">GVMAG-M-3300010160-26</strain>
    </source>
</reference>
<protein>
    <submittedName>
        <fullName evidence="1">Uncharacterized protein</fullName>
    </submittedName>
</protein>